<dbReference type="AlphaFoldDB" id="A0A0A2VA72"/>
<organism evidence="1 2">
    <name type="scientific">Beauveria bassiana D1-5</name>
    <dbReference type="NCBI Taxonomy" id="1245745"/>
    <lineage>
        <taxon>Eukaryota</taxon>
        <taxon>Fungi</taxon>
        <taxon>Dikarya</taxon>
        <taxon>Ascomycota</taxon>
        <taxon>Pezizomycotina</taxon>
        <taxon>Sordariomycetes</taxon>
        <taxon>Hypocreomycetidae</taxon>
        <taxon>Hypocreales</taxon>
        <taxon>Cordycipitaceae</taxon>
        <taxon>Beauveria</taxon>
    </lineage>
</organism>
<proteinExistence type="predicted"/>
<protein>
    <submittedName>
        <fullName evidence="1">Uncharacterized protein</fullName>
    </submittedName>
</protein>
<dbReference type="HOGENOM" id="CLU_095741_4_1_1"/>
<dbReference type="OrthoDB" id="3016366at2759"/>
<evidence type="ECO:0000313" key="2">
    <source>
        <dbReference type="Proteomes" id="UP000030106"/>
    </source>
</evidence>
<sequence length="195" mass="21557">MSAAEAESLPHDQPHELTAADPGDVQLHLDVNGLYIILSTQEANIGCHWVLYLHIGSALGWVFHINNLGCVSWEYRCDESRDMAYSTAAVAAVKIADMAPEMHEALRRRIGFDSKPAVELADTARFGRLDCRTWLLQVLYELDNEGYISVLPGYSIHDLAEEATSLAAANQFLLQDKTAKISELRKEIISACCAP</sequence>
<dbReference type="eggNOG" id="ENOG502SFE5">
    <property type="taxonomic scope" value="Eukaryota"/>
</dbReference>
<name>A0A0A2VA72_BEABA</name>
<dbReference type="Proteomes" id="UP000030106">
    <property type="component" value="Unassembled WGS sequence"/>
</dbReference>
<comment type="caution">
    <text evidence="1">The sequence shown here is derived from an EMBL/GenBank/DDBJ whole genome shotgun (WGS) entry which is preliminary data.</text>
</comment>
<accession>A0A0A2VA72</accession>
<dbReference type="EMBL" id="ANFO01001013">
    <property type="protein sequence ID" value="KGQ04776.1"/>
    <property type="molecule type" value="Genomic_DNA"/>
</dbReference>
<evidence type="ECO:0000313" key="1">
    <source>
        <dbReference type="EMBL" id="KGQ04776.1"/>
    </source>
</evidence>
<gene>
    <name evidence="1" type="ORF">BBAD15_g9968</name>
</gene>
<reference evidence="1 2" key="1">
    <citation type="submission" date="2012-10" db="EMBL/GenBank/DDBJ databases">
        <title>Genome sequencing and analysis of entomopathogenic fungi Beauveria bassiana D1-5.</title>
        <authorList>
            <person name="Li Q."/>
            <person name="Wang L."/>
            <person name="Zhang Z."/>
            <person name="Wang Q."/>
            <person name="Ren J."/>
            <person name="Wang M."/>
            <person name="Xu W."/>
            <person name="Wang J."/>
            <person name="Lu Y."/>
            <person name="Du Q."/>
            <person name="Sun Z."/>
        </authorList>
    </citation>
    <scope>NUCLEOTIDE SEQUENCE [LARGE SCALE GENOMIC DNA]</scope>
    <source>
        <strain evidence="1 2">D1-5</strain>
    </source>
</reference>